<evidence type="ECO:0000313" key="2">
    <source>
        <dbReference type="Proteomes" id="UP000317998"/>
    </source>
</evidence>
<name>A0A542YHY8_9MICO</name>
<protein>
    <submittedName>
        <fullName evidence="1">Uncharacterized protein</fullName>
    </submittedName>
</protein>
<accession>A0A542YHY8</accession>
<comment type="caution">
    <text evidence="1">The sequence shown here is derived from an EMBL/GenBank/DDBJ whole genome shotgun (WGS) entry which is preliminary data.</text>
</comment>
<organism evidence="1 2">
    <name type="scientific">Homoserinimonas aerilata</name>
    <dbReference type="NCBI Taxonomy" id="1162970"/>
    <lineage>
        <taxon>Bacteria</taxon>
        <taxon>Bacillati</taxon>
        <taxon>Actinomycetota</taxon>
        <taxon>Actinomycetes</taxon>
        <taxon>Micrococcales</taxon>
        <taxon>Microbacteriaceae</taxon>
        <taxon>Homoserinimonas</taxon>
    </lineage>
</organism>
<evidence type="ECO:0000313" key="1">
    <source>
        <dbReference type="EMBL" id="TQL47699.1"/>
    </source>
</evidence>
<dbReference type="AlphaFoldDB" id="A0A542YHY8"/>
<dbReference type="RefSeq" id="WP_141879922.1">
    <property type="nucleotide sequence ID" value="NZ_VFOM01000001.1"/>
</dbReference>
<dbReference type="OrthoDB" id="5120845at2"/>
<dbReference type="EMBL" id="VFOM01000001">
    <property type="protein sequence ID" value="TQL47699.1"/>
    <property type="molecule type" value="Genomic_DNA"/>
</dbReference>
<gene>
    <name evidence="1" type="ORF">FB562_0766</name>
</gene>
<proteinExistence type="predicted"/>
<dbReference type="Proteomes" id="UP000317998">
    <property type="component" value="Unassembled WGS sequence"/>
</dbReference>
<sequence length="89" mass="9764">MSEAKPKLAKGDEYIVIYSGGPSDGQTDRRISTDGSWDDELTVLAAEAGNETLINYDAASWREVGGVYHVTYSYDAKDSEAVEDPEDRD</sequence>
<reference evidence="1 2" key="1">
    <citation type="submission" date="2019-06" db="EMBL/GenBank/DDBJ databases">
        <title>Sequencing the genomes of 1000 actinobacteria strains.</title>
        <authorList>
            <person name="Klenk H.-P."/>
        </authorList>
    </citation>
    <scope>NUCLEOTIDE SEQUENCE [LARGE SCALE GENOMIC DNA]</scope>
    <source>
        <strain evidence="1 2">DSM 26477</strain>
    </source>
</reference>
<keyword evidence="2" id="KW-1185">Reference proteome</keyword>